<evidence type="ECO:0000256" key="3">
    <source>
        <dbReference type="ARBA" id="ARBA00023015"/>
    </source>
</evidence>
<evidence type="ECO:0000256" key="4">
    <source>
        <dbReference type="ARBA" id="ARBA00023163"/>
    </source>
</evidence>
<evidence type="ECO:0000256" key="5">
    <source>
        <dbReference type="ARBA" id="ARBA00023242"/>
    </source>
</evidence>
<dbReference type="InterPro" id="IPR019145">
    <property type="entry name" value="Mediator_Med10"/>
</dbReference>
<keyword evidence="8" id="KW-1185">Reference proteome</keyword>
<keyword evidence="3 6" id="KW-0805">Transcription regulation</keyword>
<evidence type="ECO:0000256" key="2">
    <source>
        <dbReference type="ARBA" id="ARBA00005389"/>
    </source>
</evidence>
<reference evidence="7 8" key="1">
    <citation type="journal article" date="2018" name="BMC Genomics">
        <title>The genome of Naegleria lovaniensis, the basis for a comparative approach to unravel pathogenicity factors of the human pathogenic amoeba N. fowleri.</title>
        <authorList>
            <person name="Liechti N."/>
            <person name="Schurch N."/>
            <person name="Bruggmann R."/>
            <person name="Wittwer M."/>
        </authorList>
    </citation>
    <scope>NUCLEOTIDE SEQUENCE [LARGE SCALE GENOMIC DNA]</scope>
    <source>
        <strain evidence="7 8">ATCC 30569</strain>
    </source>
</reference>
<accession>A0AA88KKY5</accession>
<comment type="function">
    <text evidence="6">Component of the Mediator complex, a coactivator involved in the regulated transcription of nearly all RNA polymerase II-dependent genes. Mediator functions as a bridge to convey information from gene-specific regulatory proteins to the basal RNA polymerase II transcription machinery. Mediator is recruited to promoters by direct interactions with regulatory proteins and serves as a scaffold for the assembly of a functional preinitiation complex with RNA polymerase II and the general transcription factors.</text>
</comment>
<dbReference type="AlphaFoldDB" id="A0AA88KKY5"/>
<keyword evidence="6" id="KW-0010">Activator</keyword>
<organism evidence="7 8">
    <name type="scientific">Naegleria lovaniensis</name>
    <name type="common">Amoeba</name>
    <dbReference type="NCBI Taxonomy" id="51637"/>
    <lineage>
        <taxon>Eukaryota</taxon>
        <taxon>Discoba</taxon>
        <taxon>Heterolobosea</taxon>
        <taxon>Tetramitia</taxon>
        <taxon>Eutetramitia</taxon>
        <taxon>Vahlkampfiidae</taxon>
        <taxon>Naegleria</taxon>
    </lineage>
</organism>
<evidence type="ECO:0000256" key="1">
    <source>
        <dbReference type="ARBA" id="ARBA00004123"/>
    </source>
</evidence>
<dbReference type="EMBL" id="PYSW02000013">
    <property type="protein sequence ID" value="KAG2387280.1"/>
    <property type="molecule type" value="Genomic_DNA"/>
</dbReference>
<proteinExistence type="inferred from homology"/>
<sequence>MDPSSSDQQQLLEALENNTLDIIDNLNQLSIMIEIYDPKETKPHWFEKIEKLDQQYTDLLSLCHSNATMPLMQEQYPYEVLQVIDKNESPDQYLQTVKKKSQQRIEFANGKKSAVDQLRNVLRTELEKHFPETTENVVKKE</sequence>
<dbReference type="GO" id="GO:0006357">
    <property type="term" value="P:regulation of transcription by RNA polymerase II"/>
    <property type="evidence" value="ECO:0007669"/>
    <property type="project" value="InterPro"/>
</dbReference>
<dbReference type="GO" id="GO:0016592">
    <property type="term" value="C:mediator complex"/>
    <property type="evidence" value="ECO:0007669"/>
    <property type="project" value="InterPro"/>
</dbReference>
<dbReference type="Pfam" id="PF09748">
    <property type="entry name" value="Med10"/>
    <property type="match status" value="1"/>
</dbReference>
<keyword evidence="5 6" id="KW-0539">Nucleus</keyword>
<gene>
    <name evidence="6" type="primary">MED10</name>
    <name evidence="7" type="ORF">C9374_001612</name>
</gene>
<protein>
    <recommendedName>
        <fullName evidence="6">Mediator of RNA polymerase II transcription subunit 10</fullName>
    </recommendedName>
    <alternativeName>
        <fullName evidence="6">Mediator complex subunit 10</fullName>
    </alternativeName>
</protein>
<dbReference type="GO" id="GO:0003712">
    <property type="term" value="F:transcription coregulator activity"/>
    <property type="evidence" value="ECO:0007669"/>
    <property type="project" value="InterPro"/>
</dbReference>
<dbReference type="Proteomes" id="UP000816034">
    <property type="component" value="Unassembled WGS sequence"/>
</dbReference>
<comment type="subunit">
    <text evidence="6">Component of the Mediator complex.</text>
</comment>
<evidence type="ECO:0000256" key="6">
    <source>
        <dbReference type="RuleBase" id="RU364146"/>
    </source>
</evidence>
<keyword evidence="4 6" id="KW-0804">Transcription</keyword>
<comment type="similarity">
    <text evidence="2 6">Belongs to the Mediator complex subunit 10 family.</text>
</comment>
<comment type="caution">
    <text evidence="7">The sequence shown here is derived from an EMBL/GenBank/DDBJ whole genome shotgun (WGS) entry which is preliminary data.</text>
</comment>
<evidence type="ECO:0000313" key="8">
    <source>
        <dbReference type="Proteomes" id="UP000816034"/>
    </source>
</evidence>
<name>A0AA88KKY5_NAELO</name>
<comment type="subcellular location">
    <subcellularLocation>
        <location evidence="1 6">Nucleus</location>
    </subcellularLocation>
</comment>
<evidence type="ECO:0000313" key="7">
    <source>
        <dbReference type="EMBL" id="KAG2387280.1"/>
    </source>
</evidence>